<dbReference type="EMBL" id="MBER01000160">
    <property type="protein sequence ID" value="OMC35491.1"/>
    <property type="molecule type" value="Genomic_DNA"/>
</dbReference>
<organism evidence="2 3">
    <name type="scientific">Mycolicibacterium fortuitum</name>
    <name type="common">Mycobacterium fortuitum</name>
    <dbReference type="NCBI Taxonomy" id="1766"/>
    <lineage>
        <taxon>Bacteria</taxon>
        <taxon>Bacillati</taxon>
        <taxon>Actinomycetota</taxon>
        <taxon>Actinomycetes</taxon>
        <taxon>Mycobacteriales</taxon>
        <taxon>Mycobacteriaceae</taxon>
        <taxon>Mycolicibacterium</taxon>
    </lineage>
</organism>
<evidence type="ECO:0000313" key="3">
    <source>
        <dbReference type="Proteomes" id="UP000187001"/>
    </source>
</evidence>
<sequence length="119" mass="13282">MMFDSNPGGQTLTIRRRPETVTKDANGITTSDPDDDQLIPKTGCLAEIQSAAESQARVTINRETAWFFFPVDDDTRAITPQDAIDFDGRTFELRAPRVIEYGVDGEAVQVWCVGEWTKV</sequence>
<gene>
    <name evidence="2" type="ORF">A5742_12540</name>
</gene>
<comment type="caution">
    <text evidence="2">The sequence shown here is derived from an EMBL/GenBank/DDBJ whole genome shotgun (WGS) entry which is preliminary data.</text>
</comment>
<protein>
    <recommendedName>
        <fullName evidence="4">Head-to-tail stopper</fullName>
    </recommendedName>
</protein>
<reference evidence="2 3" key="1">
    <citation type="submission" date="2016-07" db="EMBL/GenBank/DDBJ databases">
        <authorList>
            <person name="Sutton G."/>
            <person name="Brinkac L."/>
            <person name="Sanka R."/>
            <person name="Adams M."/>
            <person name="Lau E."/>
            <person name="Kumar A."/>
            <person name="Macaden R."/>
        </authorList>
    </citation>
    <scope>NUCLEOTIDE SEQUENCE [LARGE SCALE GENOMIC DNA]</scope>
    <source>
        <strain evidence="2 3">GA-0871</strain>
    </source>
</reference>
<proteinExistence type="predicted"/>
<dbReference type="Proteomes" id="UP000187001">
    <property type="component" value="Unassembled WGS sequence"/>
</dbReference>
<accession>A0ABD6QDT1</accession>
<evidence type="ECO:0000256" key="1">
    <source>
        <dbReference type="SAM" id="MobiDB-lite"/>
    </source>
</evidence>
<name>A0ABD6QDT1_MYCFO</name>
<dbReference type="AlphaFoldDB" id="A0ABD6QDT1"/>
<evidence type="ECO:0000313" key="2">
    <source>
        <dbReference type="EMBL" id="OMC35491.1"/>
    </source>
</evidence>
<evidence type="ECO:0008006" key="4">
    <source>
        <dbReference type="Google" id="ProtNLM"/>
    </source>
</evidence>
<feature type="region of interest" description="Disordered" evidence="1">
    <location>
        <begin position="1"/>
        <end position="39"/>
    </location>
</feature>